<evidence type="ECO:0008006" key="3">
    <source>
        <dbReference type="Google" id="ProtNLM"/>
    </source>
</evidence>
<dbReference type="Proteomes" id="UP001066276">
    <property type="component" value="Chromosome 8"/>
</dbReference>
<reference evidence="1" key="1">
    <citation type="journal article" date="2022" name="bioRxiv">
        <title>Sequencing and chromosome-scale assembly of the giantPleurodeles waltlgenome.</title>
        <authorList>
            <person name="Brown T."/>
            <person name="Elewa A."/>
            <person name="Iarovenko S."/>
            <person name="Subramanian E."/>
            <person name="Araus A.J."/>
            <person name="Petzold A."/>
            <person name="Susuki M."/>
            <person name="Suzuki K.-i.T."/>
            <person name="Hayashi T."/>
            <person name="Toyoda A."/>
            <person name="Oliveira C."/>
            <person name="Osipova E."/>
            <person name="Leigh N.D."/>
            <person name="Simon A."/>
            <person name="Yun M.H."/>
        </authorList>
    </citation>
    <scope>NUCLEOTIDE SEQUENCE</scope>
    <source>
        <strain evidence="1">20211129_DDA</strain>
        <tissue evidence="1">Liver</tissue>
    </source>
</reference>
<dbReference type="EMBL" id="JANPWB010000012">
    <property type="protein sequence ID" value="KAJ1120811.1"/>
    <property type="molecule type" value="Genomic_DNA"/>
</dbReference>
<accession>A0AAV7NY48</accession>
<gene>
    <name evidence="1" type="ORF">NDU88_008960</name>
</gene>
<name>A0AAV7NY48_PLEWA</name>
<keyword evidence="2" id="KW-1185">Reference proteome</keyword>
<comment type="caution">
    <text evidence="1">The sequence shown here is derived from an EMBL/GenBank/DDBJ whole genome shotgun (WGS) entry which is preliminary data.</text>
</comment>
<evidence type="ECO:0000313" key="2">
    <source>
        <dbReference type="Proteomes" id="UP001066276"/>
    </source>
</evidence>
<protein>
    <recommendedName>
        <fullName evidence="3">Condensation domain-containing protein</fullName>
    </recommendedName>
</protein>
<evidence type="ECO:0000313" key="1">
    <source>
        <dbReference type="EMBL" id="KAJ1120811.1"/>
    </source>
</evidence>
<organism evidence="1 2">
    <name type="scientific">Pleurodeles waltl</name>
    <name type="common">Iberian ribbed newt</name>
    <dbReference type="NCBI Taxonomy" id="8319"/>
    <lineage>
        <taxon>Eukaryota</taxon>
        <taxon>Metazoa</taxon>
        <taxon>Chordata</taxon>
        <taxon>Craniata</taxon>
        <taxon>Vertebrata</taxon>
        <taxon>Euteleostomi</taxon>
        <taxon>Amphibia</taxon>
        <taxon>Batrachia</taxon>
        <taxon>Caudata</taxon>
        <taxon>Salamandroidea</taxon>
        <taxon>Salamandridae</taxon>
        <taxon>Pleurodelinae</taxon>
        <taxon>Pleurodeles</taxon>
    </lineage>
</organism>
<sequence>MRLQPCLAPGPGKWIILLDHSVSDADGWLVALANSWSLQWGGVSPVASAGPGRGLEPWRPGAGVAYMPFERGDPRLVGALGRPLRDTKEAVAAGMGQRPIKRSALSIVTLGGGA</sequence>
<dbReference type="AlphaFoldDB" id="A0AAV7NY48"/>
<proteinExistence type="predicted"/>